<reference evidence="6" key="1">
    <citation type="submission" date="2023-10" db="EMBL/GenBank/DDBJ databases">
        <title>Chromosome-level genome of the transformable northern wattle, Acacia crassicarpa.</title>
        <authorList>
            <person name="Massaro I."/>
            <person name="Sinha N.R."/>
            <person name="Poethig S."/>
            <person name="Leichty A.R."/>
        </authorList>
    </citation>
    <scope>NUCLEOTIDE SEQUENCE</scope>
    <source>
        <strain evidence="6">Acra3RX</strain>
        <tissue evidence="6">Leaf</tissue>
    </source>
</reference>
<dbReference type="PANTHER" id="PTHR12655:SF0">
    <property type="entry name" value="ACYL-COENZYME A THIOESTERASE 9, MITOCHONDRIAL"/>
    <property type="match status" value="1"/>
</dbReference>
<organism evidence="6 7">
    <name type="scientific">Acacia crassicarpa</name>
    <name type="common">northern wattle</name>
    <dbReference type="NCBI Taxonomy" id="499986"/>
    <lineage>
        <taxon>Eukaryota</taxon>
        <taxon>Viridiplantae</taxon>
        <taxon>Streptophyta</taxon>
        <taxon>Embryophyta</taxon>
        <taxon>Tracheophyta</taxon>
        <taxon>Spermatophyta</taxon>
        <taxon>Magnoliopsida</taxon>
        <taxon>eudicotyledons</taxon>
        <taxon>Gunneridae</taxon>
        <taxon>Pentapetalae</taxon>
        <taxon>rosids</taxon>
        <taxon>fabids</taxon>
        <taxon>Fabales</taxon>
        <taxon>Fabaceae</taxon>
        <taxon>Caesalpinioideae</taxon>
        <taxon>mimosoid clade</taxon>
        <taxon>Acacieae</taxon>
        <taxon>Acacia</taxon>
    </lineage>
</organism>
<dbReference type="Proteomes" id="UP001293593">
    <property type="component" value="Unassembled WGS sequence"/>
</dbReference>
<name>A0AAE1ITH5_9FABA</name>
<accession>A0AAE1ITH5</accession>
<dbReference type="GO" id="GO:0047617">
    <property type="term" value="F:fatty acyl-CoA hydrolase activity"/>
    <property type="evidence" value="ECO:0007669"/>
    <property type="project" value="TreeGrafter"/>
</dbReference>
<sequence>MMIYSTTRPLLLVTASVDKIVLKKPISVDFDLKIVGSVIWVGRSSIGVQLVVSQSEKEGSDDSDSIALTVNFIFVARDSKTRKLGSSS</sequence>
<evidence type="ECO:0000313" key="7">
    <source>
        <dbReference type="Proteomes" id="UP001293593"/>
    </source>
</evidence>
<dbReference type="InterPro" id="IPR029069">
    <property type="entry name" value="HotDog_dom_sf"/>
</dbReference>
<dbReference type="GO" id="GO:0006637">
    <property type="term" value="P:acyl-CoA metabolic process"/>
    <property type="evidence" value="ECO:0007669"/>
    <property type="project" value="TreeGrafter"/>
</dbReference>
<gene>
    <name evidence="6" type="ORF">QN277_008682</name>
</gene>
<evidence type="ECO:0000256" key="1">
    <source>
        <dbReference type="ARBA" id="ARBA00010458"/>
    </source>
</evidence>
<evidence type="ECO:0000256" key="3">
    <source>
        <dbReference type="ARBA" id="ARBA00022801"/>
    </source>
</evidence>
<evidence type="ECO:0000256" key="2">
    <source>
        <dbReference type="ARBA" id="ARBA00022737"/>
    </source>
</evidence>
<comment type="caution">
    <text evidence="6">The sequence shown here is derived from an EMBL/GenBank/DDBJ whole genome shotgun (WGS) entry which is preliminary data.</text>
</comment>
<comment type="similarity">
    <text evidence="1">Belongs to the acyl coenzyme A hydrolase family.</text>
</comment>
<dbReference type="AlphaFoldDB" id="A0AAE1ITH5"/>
<dbReference type="InterPro" id="IPR033120">
    <property type="entry name" value="HOTDOG_ACOT"/>
</dbReference>
<dbReference type="PROSITE" id="PS51770">
    <property type="entry name" value="HOTDOG_ACOT"/>
    <property type="match status" value="1"/>
</dbReference>
<evidence type="ECO:0000259" key="5">
    <source>
        <dbReference type="PROSITE" id="PS51770"/>
    </source>
</evidence>
<protein>
    <recommendedName>
        <fullName evidence="5">HotDog ACOT-type domain-containing protein</fullName>
    </recommendedName>
</protein>
<feature type="domain" description="HotDog ACOT-type" evidence="5">
    <location>
        <begin position="1"/>
        <end position="80"/>
    </location>
</feature>
<keyword evidence="4" id="KW-0809">Transit peptide</keyword>
<dbReference type="PANTHER" id="PTHR12655">
    <property type="entry name" value="ACYL-COA THIOESTERASE"/>
    <property type="match status" value="1"/>
</dbReference>
<keyword evidence="7" id="KW-1185">Reference proteome</keyword>
<dbReference type="SUPFAM" id="SSF54637">
    <property type="entry name" value="Thioesterase/thiol ester dehydrase-isomerase"/>
    <property type="match status" value="1"/>
</dbReference>
<evidence type="ECO:0000256" key="4">
    <source>
        <dbReference type="ARBA" id="ARBA00022946"/>
    </source>
</evidence>
<keyword evidence="2" id="KW-0677">Repeat</keyword>
<dbReference type="Gene3D" id="3.10.129.10">
    <property type="entry name" value="Hotdog Thioesterase"/>
    <property type="match status" value="1"/>
</dbReference>
<dbReference type="EMBL" id="JAWXYG010000013">
    <property type="protein sequence ID" value="KAK4255718.1"/>
    <property type="molecule type" value="Genomic_DNA"/>
</dbReference>
<evidence type="ECO:0000313" key="6">
    <source>
        <dbReference type="EMBL" id="KAK4255718.1"/>
    </source>
</evidence>
<proteinExistence type="inferred from homology"/>
<keyword evidence="3" id="KW-0378">Hydrolase</keyword>